<accession>A0A0W0VJQ4</accession>
<dbReference type="RefSeq" id="WP_058529668.1">
    <property type="nucleotide sequence ID" value="NZ_CAAAHZ010000010.1"/>
</dbReference>
<dbReference type="EMBL" id="LNYK01000026">
    <property type="protein sequence ID" value="KTD20328.1"/>
    <property type="molecule type" value="Genomic_DNA"/>
</dbReference>
<reference evidence="1 2" key="1">
    <citation type="submission" date="2015-11" db="EMBL/GenBank/DDBJ databases">
        <title>Genomic analysis of 38 Legionella species identifies large and diverse effector repertoires.</title>
        <authorList>
            <person name="Burstein D."/>
            <person name="Amaro F."/>
            <person name="Zusman T."/>
            <person name="Lifshitz Z."/>
            <person name="Cohen O."/>
            <person name="Gilbert J.A."/>
            <person name="Pupko T."/>
            <person name="Shuman H.A."/>
            <person name="Segal G."/>
        </authorList>
    </citation>
    <scope>NUCLEOTIDE SEQUENCE [LARGE SCALE GENOMIC DNA]</scope>
    <source>
        <strain evidence="1 2">ATCC 49505</strain>
    </source>
</reference>
<evidence type="ECO:0008006" key="3">
    <source>
        <dbReference type="Google" id="ProtNLM"/>
    </source>
</evidence>
<evidence type="ECO:0000313" key="1">
    <source>
        <dbReference type="EMBL" id="KTD20328.1"/>
    </source>
</evidence>
<protein>
    <recommendedName>
        <fullName evidence="3">Lipoprotein</fullName>
    </recommendedName>
</protein>
<dbReference type="Proteomes" id="UP000054997">
    <property type="component" value="Unassembled WGS sequence"/>
</dbReference>
<name>A0A0W0VJQ4_9GAMM</name>
<keyword evidence="2" id="KW-1185">Reference proteome</keyword>
<proteinExistence type="predicted"/>
<dbReference type="PROSITE" id="PS51257">
    <property type="entry name" value="PROKAR_LIPOPROTEIN"/>
    <property type="match status" value="1"/>
</dbReference>
<evidence type="ECO:0000313" key="2">
    <source>
        <dbReference type="Proteomes" id="UP000054997"/>
    </source>
</evidence>
<gene>
    <name evidence="1" type="ORF">Llon_1681</name>
</gene>
<comment type="caution">
    <text evidence="1">The sequence shown here is derived from an EMBL/GenBank/DDBJ whole genome shotgun (WGS) entry which is preliminary data.</text>
</comment>
<dbReference type="PATRIC" id="fig|45068.5.peg.1821"/>
<dbReference type="OrthoDB" id="9971274at2"/>
<organism evidence="1 2">
    <name type="scientific">Legionella londiniensis</name>
    <dbReference type="NCBI Taxonomy" id="45068"/>
    <lineage>
        <taxon>Bacteria</taxon>
        <taxon>Pseudomonadati</taxon>
        <taxon>Pseudomonadota</taxon>
        <taxon>Gammaproteobacteria</taxon>
        <taxon>Legionellales</taxon>
        <taxon>Legionellaceae</taxon>
        <taxon>Legionella</taxon>
    </lineage>
</organism>
<dbReference type="AlphaFoldDB" id="A0A0W0VJQ4"/>
<sequence>MKKLILSIIAVSALSTLVGCGFRTEPDVMDKDAAIRDTAVYAYEGRVVTDRDLVVYRKNPRHVFVYEGVKYRVKPYNNTYVYYHI</sequence>